<dbReference type="AlphaFoldDB" id="A0A8J8P6F7"/>
<gene>
    <name evidence="1" type="ORF">FGO68_gene10381</name>
</gene>
<organism evidence="1 2">
    <name type="scientific">Halteria grandinella</name>
    <dbReference type="NCBI Taxonomy" id="5974"/>
    <lineage>
        <taxon>Eukaryota</taxon>
        <taxon>Sar</taxon>
        <taxon>Alveolata</taxon>
        <taxon>Ciliophora</taxon>
        <taxon>Intramacronucleata</taxon>
        <taxon>Spirotrichea</taxon>
        <taxon>Stichotrichia</taxon>
        <taxon>Sporadotrichida</taxon>
        <taxon>Halteriidae</taxon>
        <taxon>Halteria</taxon>
    </lineage>
</organism>
<evidence type="ECO:0000313" key="1">
    <source>
        <dbReference type="EMBL" id="TNV88088.1"/>
    </source>
</evidence>
<dbReference type="Proteomes" id="UP000785679">
    <property type="component" value="Unassembled WGS sequence"/>
</dbReference>
<name>A0A8J8P6F7_HALGN</name>
<keyword evidence="2" id="KW-1185">Reference proteome</keyword>
<dbReference type="EMBL" id="RRYP01000077">
    <property type="protein sequence ID" value="TNV88088.1"/>
    <property type="molecule type" value="Genomic_DNA"/>
</dbReference>
<accession>A0A8J8P6F7</accession>
<sequence length="136" mass="15717">MRMFDNQFQKCHQQYLFQKSIILFPTKSGCKNLVKAIGCLCQTPKLLSLLKIAKFLAVCTDNLSNNAKYVRQDDFQKQAINVPDHVVKVPMERFQQLINRTKFKQHLQNVRPVHKHALPALMACQVDVHLVNLDIS</sequence>
<reference evidence="1" key="1">
    <citation type="submission" date="2019-06" db="EMBL/GenBank/DDBJ databases">
        <authorList>
            <person name="Zheng W."/>
        </authorList>
    </citation>
    <scope>NUCLEOTIDE SEQUENCE</scope>
    <source>
        <strain evidence="1">QDHG01</strain>
    </source>
</reference>
<proteinExistence type="predicted"/>
<comment type="caution">
    <text evidence="1">The sequence shown here is derived from an EMBL/GenBank/DDBJ whole genome shotgun (WGS) entry which is preliminary data.</text>
</comment>
<protein>
    <submittedName>
        <fullName evidence="1">Uncharacterized protein</fullName>
    </submittedName>
</protein>
<evidence type="ECO:0000313" key="2">
    <source>
        <dbReference type="Proteomes" id="UP000785679"/>
    </source>
</evidence>